<accession>A0A1J5QYA2</accession>
<comment type="caution">
    <text evidence="1">The sequence shown here is derived from an EMBL/GenBank/DDBJ whole genome shotgun (WGS) entry which is preliminary data.</text>
</comment>
<reference evidence="1" key="1">
    <citation type="submission" date="2016-10" db="EMBL/GenBank/DDBJ databases">
        <title>Sequence of Gallionella enrichment culture.</title>
        <authorList>
            <person name="Poehlein A."/>
            <person name="Muehling M."/>
            <person name="Daniel R."/>
        </authorList>
    </citation>
    <scope>NUCLEOTIDE SEQUENCE</scope>
</reference>
<name>A0A1J5QYA2_9ZZZZ</name>
<evidence type="ECO:0000313" key="1">
    <source>
        <dbReference type="EMBL" id="OIQ82435.1"/>
    </source>
</evidence>
<organism evidence="1">
    <name type="scientific">mine drainage metagenome</name>
    <dbReference type="NCBI Taxonomy" id="410659"/>
    <lineage>
        <taxon>unclassified sequences</taxon>
        <taxon>metagenomes</taxon>
        <taxon>ecological metagenomes</taxon>
    </lineage>
</organism>
<proteinExistence type="predicted"/>
<protein>
    <submittedName>
        <fullName evidence="1">Uncharacterized protein</fullName>
    </submittedName>
</protein>
<gene>
    <name evidence="1" type="ORF">GALL_357850</name>
</gene>
<dbReference type="AlphaFoldDB" id="A0A1J5QYA2"/>
<sequence>MPDALGLAAVGVREMLGQGAVVAGPAADHVDVETLDDLARAVEDEAIGAQRSVEILLERQRRCLVAIGRGRHGGAAAEQTCACGDHGQRDGRDDGSIHGATFVSTWTGSVLQGSLTSVYCTTSIVPAANPASQ</sequence>
<dbReference type="EMBL" id="MLJW01000805">
    <property type="protein sequence ID" value="OIQ82435.1"/>
    <property type="molecule type" value="Genomic_DNA"/>
</dbReference>